<proteinExistence type="predicted"/>
<dbReference type="EMBL" id="ALWO02000037">
    <property type="protein sequence ID" value="EOZ95441.1"/>
    <property type="molecule type" value="Genomic_DNA"/>
</dbReference>
<dbReference type="AlphaFoldDB" id="S2DTL8"/>
<name>S2DTL8_INDAL</name>
<dbReference type="eggNOG" id="COG2205">
    <property type="taxonomic scope" value="Bacteria"/>
</dbReference>
<organism evidence="1 2">
    <name type="scientific">Indibacter alkaliphilus (strain CCUG 57479 / KCTC 22604 / LW1)</name>
    <dbReference type="NCBI Taxonomy" id="1189612"/>
    <lineage>
        <taxon>Bacteria</taxon>
        <taxon>Pseudomonadati</taxon>
        <taxon>Bacteroidota</taxon>
        <taxon>Cytophagia</taxon>
        <taxon>Cytophagales</taxon>
        <taxon>Cyclobacteriaceae</taxon>
    </lineage>
</organism>
<dbReference type="STRING" id="1189612.A33Q_2803"/>
<gene>
    <name evidence="1" type="ORF">A33Q_2803</name>
</gene>
<accession>S2DTL8</accession>
<evidence type="ECO:0000313" key="1">
    <source>
        <dbReference type="EMBL" id="EOZ95441.1"/>
    </source>
</evidence>
<comment type="caution">
    <text evidence="1">The sequence shown here is derived from an EMBL/GenBank/DDBJ whole genome shotgun (WGS) entry which is preliminary data.</text>
</comment>
<protein>
    <submittedName>
        <fullName evidence="1">Cache sensor protein</fullName>
    </submittedName>
</protein>
<evidence type="ECO:0000313" key="2">
    <source>
        <dbReference type="Proteomes" id="UP000006073"/>
    </source>
</evidence>
<dbReference type="Proteomes" id="UP000006073">
    <property type="component" value="Unassembled WGS sequence"/>
</dbReference>
<reference evidence="1 2" key="1">
    <citation type="journal article" date="2013" name="Genome Announc.">
        <title>Draft Genome Sequence of Indibacter alkaliphilus Strain LW1T, Isolated from Lonar Lake, a Haloalkaline Lake in the Buldana District of Maharashtra, India.</title>
        <authorList>
            <person name="Singh A."/>
            <person name="Kumar Jangir P."/>
            <person name="Sharma R."/>
            <person name="Singh A."/>
            <person name="Kumar Pinnaka A."/>
            <person name="Shivaji S."/>
        </authorList>
    </citation>
    <scope>NUCLEOTIDE SEQUENCE [LARGE SCALE GENOMIC DNA]</scope>
    <source>
        <strain evidence="2">CCUG 57479 / KCTC 22604 / LW1</strain>
    </source>
</reference>
<keyword evidence="2" id="KW-1185">Reference proteome</keyword>
<sequence>MDYDLGNLENEIKNLGDILQGYFEKKDSILAVADRGRYKFQGGIANAIPNEDPNLSTIYISSKAQNMDEVMDLLYLTNPIDHHFKELFEKYEVLSQVYFNSKLQINRLYPPYDANTMLEPDLHIPSFNFYYEADLDYNPEKKTVWVKDIYIDPVGKGWVASLIHPVYVEEDLKMVLGFDITVNDLIEFYLNNTSRNLVIIDGAGTVVAGKSKGIEALSLPPLKNFTYNQTIKADNFRMEDFNLFRSKSKEVRKLASKVILSGEESFFLKDGQESVAISVVKMDRMDWFVLDIVFE</sequence>
<dbReference type="OrthoDB" id="9770795at2"/>